<dbReference type="SUPFAM" id="SSF55200">
    <property type="entry name" value="Translation initiation factor IF3, C-terminal domain"/>
    <property type="match status" value="1"/>
</dbReference>
<keyword evidence="2" id="KW-0396">Initiation factor</keyword>
<dbReference type="Gene3D" id="3.30.110.10">
    <property type="entry name" value="Translation initiation factor 3 (IF-3), C-terminal domain"/>
    <property type="match status" value="1"/>
</dbReference>
<dbReference type="GO" id="GO:0005739">
    <property type="term" value="C:mitochondrion"/>
    <property type="evidence" value="ECO:0007669"/>
    <property type="project" value="TreeGrafter"/>
</dbReference>
<dbReference type="RefSeq" id="XP_064657213.1">
    <property type="nucleotide sequence ID" value="XM_064804443.1"/>
</dbReference>
<reference evidence="4 5" key="1">
    <citation type="submission" date="2023-08" db="EMBL/GenBank/DDBJ databases">
        <title>Black Yeasts Isolated from many extreme environments.</title>
        <authorList>
            <person name="Coleine C."/>
            <person name="Stajich J.E."/>
            <person name="Selbmann L."/>
        </authorList>
    </citation>
    <scope>NUCLEOTIDE SEQUENCE [LARGE SCALE GENOMIC DNA]</scope>
    <source>
        <strain evidence="4 5">CCFEE 5935</strain>
    </source>
</reference>
<dbReference type="GeneID" id="89928542"/>
<keyword evidence="5" id="KW-1185">Reference proteome</keyword>
<dbReference type="Proteomes" id="UP001337655">
    <property type="component" value="Unassembled WGS sequence"/>
</dbReference>
<dbReference type="InterPro" id="IPR001288">
    <property type="entry name" value="Translation_initiation_fac_3"/>
</dbReference>
<name>A0AAV9P7V3_9PEZI</name>
<dbReference type="GO" id="GO:0070124">
    <property type="term" value="P:mitochondrial translational initiation"/>
    <property type="evidence" value="ECO:0007669"/>
    <property type="project" value="TreeGrafter"/>
</dbReference>
<dbReference type="GO" id="GO:0043022">
    <property type="term" value="F:ribosome binding"/>
    <property type="evidence" value="ECO:0007669"/>
    <property type="project" value="TreeGrafter"/>
</dbReference>
<accession>A0AAV9P7V3</accession>
<dbReference type="GO" id="GO:0003743">
    <property type="term" value="F:translation initiation factor activity"/>
    <property type="evidence" value="ECO:0007669"/>
    <property type="project" value="UniProtKB-KW"/>
</dbReference>
<protein>
    <recommendedName>
        <fullName evidence="6">Translation initiation factor 3 N-terminal domain-containing protein</fullName>
    </recommendedName>
</protein>
<sequence>MHTKHLASPAQALFRVFVQPALSHRAPPTAVIQQSFKGAQRIRQQPSACSRPLSTTTARLAKTRAPSVRKELWDEEITGRLVYLVNQETGKIFDPETGRPPEPVRREELMRNMDRKTHRLVQVAPGLDIGAREGGGGQQREEQATYRPEVVSKKAAYEAASKRKEQMKEKRKISNVASSVKTLELNWAIDSNDLGHRMERMQEFLGEGRKVEVVLAAKKKGRKASMEECAAALARIRKAVDDVDGAKEVGTMEGKMGGFAVLKFQGRMPAVNAKEA</sequence>
<dbReference type="PANTHER" id="PTHR10938:SF0">
    <property type="entry name" value="TRANSLATION INITIATION FACTOR IF-3, MITOCHONDRIAL"/>
    <property type="match status" value="1"/>
</dbReference>
<evidence type="ECO:0000256" key="3">
    <source>
        <dbReference type="ARBA" id="ARBA00022917"/>
    </source>
</evidence>
<dbReference type="AlphaFoldDB" id="A0AAV9P7V3"/>
<evidence type="ECO:0000313" key="5">
    <source>
        <dbReference type="Proteomes" id="UP001337655"/>
    </source>
</evidence>
<proteinExistence type="inferred from homology"/>
<dbReference type="EMBL" id="JAVRRT010000011">
    <property type="protein sequence ID" value="KAK5167507.1"/>
    <property type="molecule type" value="Genomic_DNA"/>
</dbReference>
<evidence type="ECO:0000313" key="4">
    <source>
        <dbReference type="EMBL" id="KAK5167507.1"/>
    </source>
</evidence>
<keyword evidence="3" id="KW-0648">Protein biosynthesis</keyword>
<dbReference type="InterPro" id="IPR036788">
    <property type="entry name" value="T_IF-3_C_sf"/>
</dbReference>
<comment type="caution">
    <text evidence="4">The sequence shown here is derived from an EMBL/GenBank/DDBJ whole genome shotgun (WGS) entry which is preliminary data.</text>
</comment>
<dbReference type="PANTHER" id="PTHR10938">
    <property type="entry name" value="TRANSLATION INITIATION FACTOR IF-3"/>
    <property type="match status" value="1"/>
</dbReference>
<evidence type="ECO:0000256" key="2">
    <source>
        <dbReference type="ARBA" id="ARBA00022540"/>
    </source>
</evidence>
<dbReference type="GO" id="GO:0032790">
    <property type="term" value="P:ribosome disassembly"/>
    <property type="evidence" value="ECO:0007669"/>
    <property type="project" value="TreeGrafter"/>
</dbReference>
<evidence type="ECO:0000256" key="1">
    <source>
        <dbReference type="ARBA" id="ARBA00005439"/>
    </source>
</evidence>
<comment type="similarity">
    <text evidence="1">Belongs to the IF-3 family.</text>
</comment>
<gene>
    <name evidence="4" type="ORF">LTR77_007206</name>
</gene>
<organism evidence="4 5">
    <name type="scientific">Saxophila tyrrhenica</name>
    <dbReference type="NCBI Taxonomy" id="1690608"/>
    <lineage>
        <taxon>Eukaryota</taxon>
        <taxon>Fungi</taxon>
        <taxon>Dikarya</taxon>
        <taxon>Ascomycota</taxon>
        <taxon>Pezizomycotina</taxon>
        <taxon>Dothideomycetes</taxon>
        <taxon>Dothideomycetidae</taxon>
        <taxon>Mycosphaerellales</taxon>
        <taxon>Extremaceae</taxon>
        <taxon>Saxophila</taxon>
    </lineage>
</organism>
<evidence type="ECO:0008006" key="6">
    <source>
        <dbReference type="Google" id="ProtNLM"/>
    </source>
</evidence>